<dbReference type="PANTHER" id="PTHR32552">
    <property type="entry name" value="FERRICHROME IRON RECEPTOR-RELATED"/>
    <property type="match status" value="1"/>
</dbReference>
<evidence type="ECO:0000259" key="17">
    <source>
        <dbReference type="Pfam" id="PF00593"/>
    </source>
</evidence>
<gene>
    <name evidence="19" type="ORF">SAMN06295920_10268</name>
</gene>
<dbReference type="PANTHER" id="PTHR32552:SF68">
    <property type="entry name" value="FERRICHROME OUTER MEMBRANE TRANSPORTER_PHAGE RECEPTOR"/>
    <property type="match status" value="1"/>
</dbReference>
<keyword evidence="5" id="KW-0410">Iron transport</keyword>
<protein>
    <submittedName>
        <fullName evidence="19">Iron complex outermembrane recepter protein</fullName>
    </submittedName>
</protein>
<evidence type="ECO:0000256" key="4">
    <source>
        <dbReference type="ARBA" id="ARBA00022452"/>
    </source>
</evidence>
<keyword evidence="11 14" id="KW-0472">Membrane</keyword>
<dbReference type="GO" id="GO:0015344">
    <property type="term" value="F:siderophore uptake transmembrane transporter activity"/>
    <property type="evidence" value="ECO:0007669"/>
    <property type="project" value="TreeGrafter"/>
</dbReference>
<feature type="domain" description="TonB-dependent receptor plug" evidence="18">
    <location>
        <begin position="57"/>
        <end position="156"/>
    </location>
</feature>
<evidence type="ECO:0000256" key="8">
    <source>
        <dbReference type="ARBA" id="ARBA00023004"/>
    </source>
</evidence>
<comment type="subcellular location">
    <subcellularLocation>
        <location evidence="1 14">Cell outer membrane</location>
        <topology evidence="1 14">Multi-pass membrane protein</topology>
    </subcellularLocation>
</comment>
<feature type="chain" id="PRO_5012866045" evidence="16">
    <location>
        <begin position="24"/>
        <end position="714"/>
    </location>
</feature>
<keyword evidence="8" id="KW-0408">Iron</keyword>
<dbReference type="GO" id="GO:0038023">
    <property type="term" value="F:signaling receptor activity"/>
    <property type="evidence" value="ECO:0007669"/>
    <property type="project" value="InterPro"/>
</dbReference>
<dbReference type="GO" id="GO:0009279">
    <property type="term" value="C:cell outer membrane"/>
    <property type="evidence" value="ECO:0007669"/>
    <property type="project" value="UniProtKB-SubCell"/>
</dbReference>
<dbReference type="OrthoDB" id="9760333at2"/>
<dbReference type="InterPro" id="IPR000531">
    <property type="entry name" value="Beta-barrel_TonB"/>
</dbReference>
<proteinExistence type="inferred from homology"/>
<evidence type="ECO:0000256" key="16">
    <source>
        <dbReference type="SAM" id="SignalP"/>
    </source>
</evidence>
<evidence type="ECO:0000256" key="6">
    <source>
        <dbReference type="ARBA" id="ARBA00022692"/>
    </source>
</evidence>
<dbReference type="Proteomes" id="UP000189818">
    <property type="component" value="Unassembled WGS sequence"/>
</dbReference>
<dbReference type="Gene3D" id="2.40.170.20">
    <property type="entry name" value="TonB-dependent receptor, beta-barrel domain"/>
    <property type="match status" value="1"/>
</dbReference>
<dbReference type="EMBL" id="FUYM01000002">
    <property type="protein sequence ID" value="SKB35770.1"/>
    <property type="molecule type" value="Genomic_DNA"/>
</dbReference>
<evidence type="ECO:0000256" key="13">
    <source>
        <dbReference type="ARBA" id="ARBA00023237"/>
    </source>
</evidence>
<dbReference type="Gene3D" id="2.170.130.10">
    <property type="entry name" value="TonB-dependent receptor, plug domain"/>
    <property type="match status" value="1"/>
</dbReference>
<dbReference type="InterPro" id="IPR010105">
    <property type="entry name" value="TonB_sidphr_rcpt"/>
</dbReference>
<keyword evidence="13 14" id="KW-0998">Cell outer membrane</keyword>
<name>A0A1T5ALQ3_9SPHN</name>
<comment type="similarity">
    <text evidence="2 14 15">Belongs to the TonB-dependent receptor family.</text>
</comment>
<keyword evidence="3 14" id="KW-0813">Transport</keyword>
<evidence type="ECO:0000256" key="7">
    <source>
        <dbReference type="ARBA" id="ARBA00022729"/>
    </source>
</evidence>
<evidence type="ECO:0000256" key="10">
    <source>
        <dbReference type="ARBA" id="ARBA00023077"/>
    </source>
</evidence>
<dbReference type="InterPro" id="IPR037066">
    <property type="entry name" value="Plug_dom_sf"/>
</dbReference>
<reference evidence="20" key="1">
    <citation type="submission" date="2017-02" db="EMBL/GenBank/DDBJ databases">
        <authorList>
            <person name="Varghese N."/>
            <person name="Submissions S."/>
        </authorList>
    </citation>
    <scope>NUCLEOTIDE SEQUENCE [LARGE SCALE GENOMIC DNA]</scope>
    <source>
        <strain evidence="20">UM2</strain>
    </source>
</reference>
<keyword evidence="12" id="KW-0675">Receptor</keyword>
<dbReference type="GO" id="GO:0015891">
    <property type="term" value="P:siderophore transport"/>
    <property type="evidence" value="ECO:0007669"/>
    <property type="project" value="InterPro"/>
</dbReference>
<organism evidence="19 20">
    <name type="scientific">Rhizorhabdus histidinilytica</name>
    <dbReference type="NCBI Taxonomy" id="439228"/>
    <lineage>
        <taxon>Bacteria</taxon>
        <taxon>Pseudomonadati</taxon>
        <taxon>Pseudomonadota</taxon>
        <taxon>Alphaproteobacteria</taxon>
        <taxon>Sphingomonadales</taxon>
        <taxon>Sphingomonadaceae</taxon>
        <taxon>Rhizorhabdus</taxon>
    </lineage>
</organism>
<evidence type="ECO:0000256" key="12">
    <source>
        <dbReference type="ARBA" id="ARBA00023170"/>
    </source>
</evidence>
<evidence type="ECO:0000259" key="18">
    <source>
        <dbReference type="Pfam" id="PF07715"/>
    </source>
</evidence>
<keyword evidence="20" id="KW-1185">Reference proteome</keyword>
<dbReference type="NCBIfam" id="TIGR01783">
    <property type="entry name" value="TonB-siderophor"/>
    <property type="match status" value="1"/>
</dbReference>
<keyword evidence="10 15" id="KW-0798">TonB box</keyword>
<accession>A0A1T5ALQ3</accession>
<dbReference type="InterPro" id="IPR039426">
    <property type="entry name" value="TonB-dep_rcpt-like"/>
</dbReference>
<dbReference type="InterPro" id="IPR036942">
    <property type="entry name" value="Beta-barrel_TonB_sf"/>
</dbReference>
<dbReference type="Pfam" id="PF07715">
    <property type="entry name" value="Plug"/>
    <property type="match status" value="1"/>
</dbReference>
<evidence type="ECO:0000256" key="3">
    <source>
        <dbReference type="ARBA" id="ARBA00022448"/>
    </source>
</evidence>
<evidence type="ECO:0000256" key="15">
    <source>
        <dbReference type="RuleBase" id="RU003357"/>
    </source>
</evidence>
<dbReference type="Pfam" id="PF00593">
    <property type="entry name" value="TonB_dep_Rec_b-barrel"/>
    <property type="match status" value="1"/>
</dbReference>
<keyword evidence="4 14" id="KW-1134">Transmembrane beta strand</keyword>
<feature type="domain" description="TonB-dependent receptor-like beta-barrel" evidence="17">
    <location>
        <begin position="235"/>
        <end position="683"/>
    </location>
</feature>
<evidence type="ECO:0000256" key="9">
    <source>
        <dbReference type="ARBA" id="ARBA00023065"/>
    </source>
</evidence>
<evidence type="ECO:0000313" key="19">
    <source>
        <dbReference type="EMBL" id="SKB35770.1"/>
    </source>
</evidence>
<keyword evidence="9" id="KW-0406">Ion transport</keyword>
<evidence type="ECO:0000256" key="2">
    <source>
        <dbReference type="ARBA" id="ARBA00009810"/>
    </source>
</evidence>
<dbReference type="AlphaFoldDB" id="A0A1T5ALQ3"/>
<dbReference type="CDD" id="cd01347">
    <property type="entry name" value="ligand_gated_channel"/>
    <property type="match status" value="1"/>
</dbReference>
<evidence type="ECO:0000256" key="1">
    <source>
        <dbReference type="ARBA" id="ARBA00004571"/>
    </source>
</evidence>
<feature type="signal peptide" evidence="16">
    <location>
        <begin position="1"/>
        <end position="23"/>
    </location>
</feature>
<dbReference type="InterPro" id="IPR012910">
    <property type="entry name" value="Plug_dom"/>
</dbReference>
<evidence type="ECO:0000256" key="14">
    <source>
        <dbReference type="PROSITE-ProRule" id="PRU01360"/>
    </source>
</evidence>
<dbReference type="PROSITE" id="PS52016">
    <property type="entry name" value="TONB_DEPENDENT_REC_3"/>
    <property type="match status" value="1"/>
</dbReference>
<keyword evidence="6 14" id="KW-0812">Transmembrane</keyword>
<sequence length="714" mass="78203">MSFNRKTLIIALTGSALAMPAQGAEADADAAAGRDDIIVLGEQMRATPNAGKSDIPLIETPQAISIISTEQLKARGVVRLAEALRGVAGVSRSSTYGYYDAYQIRGFDAAYGSIYLDGLISQNVAGSNNELAGLEQIEVVKGPASMLFGSAPLGGIVNLVSKRPRDDDFVDLGLATGSYDLVEGTIDANMRLDAAGTLLARLNLVYRDSNDFVRFADKNRVHIAPALTWRMGEDSELTLLTRYERNHDSPWSPVSAWGTVLPSAHGKLPIDFTINGKDSKAIHNQRYYHLGYAFKHRFSDAFSFDQTLRYTDRKVSWNDWIFWAGFVDGAVVDGVQQGHVAGRYVYGPFSQRDKDLSTDGHFTLKVETGPIRQEILVGLDYRRNRSRFADHGGNFDPAANPLDILAPDYSPPFIHDPAAAYGGGGKSNQTGLYIQDHVRFGERATLTLGGRYDWAKSDGGVKDHKFSPRVGATYAIVPGASLYASWSKSFVPQAGYFTVAGDALPPETGRNIETGVKLQTPDSRLTGMVSIFELTRQNVATEDPANPFFYITAGEQRSRGVEVEATWRPTPAWTLSIAYAYLDAKITRDNVLPVGARLQNVPRHNINLFGEYVVPRGPFAGFGLNLAFQYNSDKVGANFPEDVDGDGAPDPIAAFTLPSYALVDAGLSYRFGPWGVRLNVNNLFDKRYFPDACCVDRVTPGEPRNWRLSLTRSF</sequence>
<dbReference type="SUPFAM" id="SSF56935">
    <property type="entry name" value="Porins"/>
    <property type="match status" value="1"/>
</dbReference>
<dbReference type="RefSeq" id="WP_079646789.1">
    <property type="nucleotide sequence ID" value="NZ_FUYM01000002.1"/>
</dbReference>
<dbReference type="STRING" id="439228.SAMN06295920_10268"/>
<evidence type="ECO:0000256" key="5">
    <source>
        <dbReference type="ARBA" id="ARBA00022496"/>
    </source>
</evidence>
<evidence type="ECO:0000256" key="11">
    <source>
        <dbReference type="ARBA" id="ARBA00023136"/>
    </source>
</evidence>
<keyword evidence="7 16" id="KW-0732">Signal</keyword>
<evidence type="ECO:0000313" key="20">
    <source>
        <dbReference type="Proteomes" id="UP000189818"/>
    </source>
</evidence>